<dbReference type="InterPro" id="IPR027410">
    <property type="entry name" value="TCP-1-like_intermed_sf"/>
</dbReference>
<dbReference type="FunFam" id="3.30.260.10:FF:000017">
    <property type="entry name" value="T-complex protein 1 subunit zeta"/>
    <property type="match status" value="1"/>
</dbReference>
<evidence type="ECO:0000259" key="10">
    <source>
        <dbReference type="Pfam" id="PF03781"/>
    </source>
</evidence>
<keyword evidence="12" id="KW-1185">Reference proteome</keyword>
<dbReference type="CDD" id="cd03342">
    <property type="entry name" value="TCP1_zeta"/>
    <property type="match status" value="1"/>
</dbReference>
<dbReference type="SUPFAM" id="SSF52029">
    <property type="entry name" value="GroEL apical domain-like"/>
    <property type="match status" value="1"/>
</dbReference>
<dbReference type="InterPro" id="IPR002423">
    <property type="entry name" value="Cpn60/GroEL/TCP-1"/>
</dbReference>
<dbReference type="NCBIfam" id="NF041083">
    <property type="entry name" value="thermosome_beta"/>
    <property type="match status" value="1"/>
</dbReference>
<dbReference type="PRINTS" id="PR00304">
    <property type="entry name" value="TCOMPLEXTCP1"/>
</dbReference>
<dbReference type="GO" id="GO:0005524">
    <property type="term" value="F:ATP binding"/>
    <property type="evidence" value="ECO:0007669"/>
    <property type="project" value="UniProtKB-KW"/>
</dbReference>
<dbReference type="InterPro" id="IPR053374">
    <property type="entry name" value="TCP-1_chaperonin"/>
</dbReference>
<dbReference type="GO" id="GO:0016887">
    <property type="term" value="F:ATP hydrolysis activity"/>
    <property type="evidence" value="ECO:0007669"/>
    <property type="project" value="InterPro"/>
</dbReference>
<evidence type="ECO:0000313" key="12">
    <source>
        <dbReference type="Proteomes" id="UP000796761"/>
    </source>
</evidence>
<dbReference type="FunFam" id="3.50.7.10:FF:000004">
    <property type="entry name" value="T-complex protein 1 subunit zeta"/>
    <property type="match status" value="1"/>
</dbReference>
<dbReference type="GO" id="GO:0005788">
    <property type="term" value="C:endoplasmic reticulum lumen"/>
    <property type="evidence" value="ECO:0007669"/>
    <property type="project" value="UniProtKB-SubCell"/>
</dbReference>
<dbReference type="PROSITE" id="PS00995">
    <property type="entry name" value="TCP1_3"/>
    <property type="match status" value="1"/>
</dbReference>
<dbReference type="InterPro" id="IPR017998">
    <property type="entry name" value="Chaperone_TCP-1"/>
</dbReference>
<feature type="domain" description="Sulfatase-modifying factor enzyme-like" evidence="10">
    <location>
        <begin position="489"/>
        <end position="734"/>
    </location>
</feature>
<dbReference type="Gene3D" id="3.30.260.10">
    <property type="entry name" value="TCP-1-like chaperonin intermediate domain"/>
    <property type="match status" value="1"/>
</dbReference>
<sequence>MAVKALNPKAEVARAQAALAVNISAARGLQDVLRTNLGPKGTMKMLVSGSGDIKLTKDGNVLLQEMQIQHPTASLIAKVATAQDDITGDGTTSNVLIIGELLKQADLYISEGLHPRIVAEGFEIAKEKALEVLEQVKVSKEMDRETLIDVARTSLRTKVHAELADILTEAVVDSVLTVRKPGEPIDLYMVEIMEMKHKSETDTTLIRGLVLDHGARHPDMKKRVEDAFILTCNVSLEYEKTEVSSGFFYKSAEEREKLVKAERKFIEDRVKKIIELKRKVCGDSDKGFVVINQKGIDPFSLDALAKEGIVALRRAKRRNMERLTLACGGTAMNSVEDLTPDCLGHAGLVYEYTLGEEKYTFIEKCENPRSVTLLIRGPNKHTLTQIKDAVRDGLRAVKNAIEDGCVVPGAGALEVAVANALVKHKPSVKGRAQLGVQAFADALLIIPKVLAQNSGYDPQETLVKVQAEHVESGQLTGVDLSTGLGEDGSMVQLPGGTFQMGSPQRSGEEGPAREVTVQPFALDKHPVTNRDFREFVREKKYKTEAEAFGWSFVFEDFVSEELKKKVTQKLESAPWWLPIEKAFWRQPSGPGSSIKDRLDYPVLHVSWNDAQAFCAWKGKRLPLEEEWEFAARGGLQQRMYPWGNKFQANRTNLWQGDFPQGDTAEDGYHGVSPVTAFPAQNSYGLYDLLGNTWEWTASEFLAPGRTSRAQKMQVLRGASWIDTADGSANHKARVTTR</sequence>
<comment type="caution">
    <text evidence="11">The sequence shown here is derived from an EMBL/GenBank/DDBJ whole genome shotgun (WGS) entry which is preliminary data.</text>
</comment>
<comment type="subcellular location">
    <subcellularLocation>
        <location evidence="2">Cytoplasm</location>
    </subcellularLocation>
    <subcellularLocation>
        <location evidence="1">Endoplasmic reticulum lumen</location>
    </subcellularLocation>
</comment>
<dbReference type="PANTHER" id="PTHR11353">
    <property type="entry name" value="CHAPERONIN"/>
    <property type="match status" value="1"/>
</dbReference>
<dbReference type="SUPFAM" id="SSF48592">
    <property type="entry name" value="GroEL equatorial domain-like"/>
    <property type="match status" value="1"/>
</dbReference>
<evidence type="ECO:0000256" key="1">
    <source>
        <dbReference type="ARBA" id="ARBA00004319"/>
    </source>
</evidence>
<dbReference type="NCBIfam" id="TIGR02347">
    <property type="entry name" value="chap_CCT_zeta"/>
    <property type="match status" value="1"/>
</dbReference>
<evidence type="ECO:0000256" key="9">
    <source>
        <dbReference type="RuleBase" id="RU004187"/>
    </source>
</evidence>
<dbReference type="PROSITE" id="PS00751">
    <property type="entry name" value="TCP1_2"/>
    <property type="match status" value="1"/>
</dbReference>
<evidence type="ECO:0000313" key="11">
    <source>
        <dbReference type="EMBL" id="TRZ24557.1"/>
    </source>
</evidence>
<proteinExistence type="inferred from homology"/>
<evidence type="ECO:0000256" key="6">
    <source>
        <dbReference type="ARBA" id="ARBA00022741"/>
    </source>
</evidence>
<dbReference type="AlphaFoldDB" id="A0A8K1LSK5"/>
<dbReference type="OrthoDB" id="10052040at2759"/>
<dbReference type="InterPro" id="IPR012722">
    <property type="entry name" value="Chap_CCT_zeta"/>
</dbReference>
<accession>A0A8K1LSK5</accession>
<dbReference type="EMBL" id="SWJQ01000047">
    <property type="protein sequence ID" value="TRZ24557.1"/>
    <property type="molecule type" value="Genomic_DNA"/>
</dbReference>
<evidence type="ECO:0000256" key="3">
    <source>
        <dbReference type="ARBA" id="ARBA00005310"/>
    </source>
</evidence>
<dbReference type="GO" id="GO:0005829">
    <property type="term" value="C:cytosol"/>
    <property type="evidence" value="ECO:0007669"/>
    <property type="project" value="UniProtKB-ARBA"/>
</dbReference>
<organism evidence="11 12">
    <name type="scientific">Zosterops borbonicus</name>
    <dbReference type="NCBI Taxonomy" id="364589"/>
    <lineage>
        <taxon>Eukaryota</taxon>
        <taxon>Metazoa</taxon>
        <taxon>Chordata</taxon>
        <taxon>Craniata</taxon>
        <taxon>Vertebrata</taxon>
        <taxon>Euteleostomi</taxon>
        <taxon>Archelosauria</taxon>
        <taxon>Archosauria</taxon>
        <taxon>Dinosauria</taxon>
        <taxon>Saurischia</taxon>
        <taxon>Theropoda</taxon>
        <taxon>Coelurosauria</taxon>
        <taxon>Aves</taxon>
        <taxon>Neognathae</taxon>
        <taxon>Neoaves</taxon>
        <taxon>Telluraves</taxon>
        <taxon>Australaves</taxon>
        <taxon>Passeriformes</taxon>
        <taxon>Sylvioidea</taxon>
        <taxon>Zosteropidae</taxon>
        <taxon>Zosterops</taxon>
    </lineage>
</organism>
<name>A0A8K1LSK5_9PASS</name>
<dbReference type="Gene3D" id="1.10.560.10">
    <property type="entry name" value="GroEL-like equatorial domain"/>
    <property type="match status" value="1"/>
</dbReference>
<keyword evidence="7 9" id="KW-0067">ATP-binding</keyword>
<dbReference type="Pfam" id="PF03781">
    <property type="entry name" value="FGE-sulfatase"/>
    <property type="match status" value="1"/>
</dbReference>
<dbReference type="InterPro" id="IPR042095">
    <property type="entry name" value="SUMF_sf"/>
</dbReference>
<comment type="similarity">
    <text evidence="3">Belongs to the sulfatase-modifying factor family.</text>
</comment>
<dbReference type="Gene3D" id="3.50.7.10">
    <property type="entry name" value="GroEL"/>
    <property type="match status" value="1"/>
</dbReference>
<dbReference type="PROSITE" id="PS00750">
    <property type="entry name" value="TCP1_1"/>
    <property type="match status" value="1"/>
</dbReference>
<gene>
    <name evidence="11" type="ORF">HGM15179_002600</name>
</gene>
<dbReference type="InterPro" id="IPR016187">
    <property type="entry name" value="CTDL_fold"/>
</dbReference>
<dbReference type="InterPro" id="IPR002194">
    <property type="entry name" value="Chaperonin_TCP-1_CS"/>
</dbReference>
<dbReference type="FunFam" id="1.10.560.10:FF:000022">
    <property type="entry name" value="T-complex protein 1 subunit zeta"/>
    <property type="match status" value="1"/>
</dbReference>
<dbReference type="GO" id="GO:0140662">
    <property type="term" value="F:ATP-dependent protein folding chaperone"/>
    <property type="evidence" value="ECO:0007669"/>
    <property type="project" value="InterPro"/>
</dbReference>
<protein>
    <recommendedName>
        <fullName evidence="10">Sulfatase-modifying factor enzyme-like domain-containing protein</fullName>
    </recommendedName>
</protein>
<evidence type="ECO:0000256" key="2">
    <source>
        <dbReference type="ARBA" id="ARBA00004496"/>
    </source>
</evidence>
<reference evidence="11" key="1">
    <citation type="submission" date="2019-04" db="EMBL/GenBank/DDBJ databases">
        <title>Genome assembly of Zosterops borbonicus 15179.</title>
        <authorList>
            <person name="Leroy T."/>
            <person name="Anselmetti Y."/>
            <person name="Tilak M.-K."/>
            <person name="Nabholz B."/>
        </authorList>
    </citation>
    <scope>NUCLEOTIDE SEQUENCE</scope>
    <source>
        <strain evidence="11">HGM_15179</strain>
        <tissue evidence="11">Muscle</tissue>
    </source>
</reference>
<dbReference type="SUPFAM" id="SSF54849">
    <property type="entry name" value="GroEL-intermediate domain like"/>
    <property type="match status" value="1"/>
</dbReference>
<dbReference type="InterPro" id="IPR027409">
    <property type="entry name" value="GroEL-like_apical_dom_sf"/>
</dbReference>
<dbReference type="InterPro" id="IPR005532">
    <property type="entry name" value="SUMF_dom"/>
</dbReference>
<keyword evidence="6 9" id="KW-0547">Nucleotide-binding</keyword>
<dbReference type="Proteomes" id="UP000796761">
    <property type="component" value="Unassembled WGS sequence"/>
</dbReference>
<evidence type="ECO:0000256" key="5">
    <source>
        <dbReference type="ARBA" id="ARBA00022490"/>
    </source>
</evidence>
<keyword evidence="8 9" id="KW-0143">Chaperone</keyword>
<dbReference type="InterPro" id="IPR027413">
    <property type="entry name" value="GROEL-like_equatorial_sf"/>
</dbReference>
<comment type="similarity">
    <text evidence="4 9">Belongs to the TCP-1 chaperonin family.</text>
</comment>
<dbReference type="SUPFAM" id="SSF56436">
    <property type="entry name" value="C-type lectin-like"/>
    <property type="match status" value="1"/>
</dbReference>
<keyword evidence="5" id="KW-0963">Cytoplasm</keyword>
<dbReference type="FunFam" id="3.30.260.10:FF:000029">
    <property type="entry name" value="Chaperonin containing TCP1 subunit 6B"/>
    <property type="match status" value="1"/>
</dbReference>
<evidence type="ECO:0000256" key="4">
    <source>
        <dbReference type="ARBA" id="ARBA00008020"/>
    </source>
</evidence>
<dbReference type="GO" id="GO:0051082">
    <property type="term" value="F:unfolded protein binding"/>
    <property type="evidence" value="ECO:0007669"/>
    <property type="project" value="InterPro"/>
</dbReference>
<dbReference type="FunFam" id="1.10.560.10:FF:000038">
    <property type="entry name" value="Chaperonin containing TCP1 subunit 6B"/>
    <property type="match status" value="1"/>
</dbReference>
<evidence type="ECO:0000256" key="8">
    <source>
        <dbReference type="ARBA" id="ARBA00023186"/>
    </source>
</evidence>
<evidence type="ECO:0000256" key="7">
    <source>
        <dbReference type="ARBA" id="ARBA00022840"/>
    </source>
</evidence>
<dbReference type="Gene3D" id="3.90.1580.10">
    <property type="entry name" value="paralog of FGE (formylglycine-generating enzyme)"/>
    <property type="match status" value="1"/>
</dbReference>
<dbReference type="Pfam" id="PF00118">
    <property type="entry name" value="Cpn60_TCP1"/>
    <property type="match status" value="1"/>
</dbReference>